<reference evidence="14" key="1">
    <citation type="submission" date="2016-11" db="EMBL/GenBank/DDBJ databases">
        <authorList>
            <person name="Varghese N."/>
            <person name="Submissions S."/>
        </authorList>
    </citation>
    <scope>NUCLEOTIDE SEQUENCE [LARGE SCALE GENOMIC DNA]</scope>
    <source>
        <strain evidence="14">DSM 15449</strain>
    </source>
</reference>
<evidence type="ECO:0000256" key="7">
    <source>
        <dbReference type="ARBA" id="ARBA00023224"/>
    </source>
</evidence>
<evidence type="ECO:0000256" key="1">
    <source>
        <dbReference type="ARBA" id="ARBA00004651"/>
    </source>
</evidence>
<dbReference type="EMBL" id="FQXJ01000035">
    <property type="protein sequence ID" value="SHJ06406.1"/>
    <property type="molecule type" value="Genomic_DNA"/>
</dbReference>
<dbReference type="Pfam" id="PF00015">
    <property type="entry name" value="MCPsignal"/>
    <property type="match status" value="1"/>
</dbReference>
<dbReference type="Gene3D" id="1.10.287.950">
    <property type="entry name" value="Methyl-accepting chemotaxis protein"/>
    <property type="match status" value="1"/>
</dbReference>
<evidence type="ECO:0000313" key="13">
    <source>
        <dbReference type="EMBL" id="SHJ06406.1"/>
    </source>
</evidence>
<dbReference type="CDD" id="cd12912">
    <property type="entry name" value="PDC2_MCP_like"/>
    <property type="match status" value="1"/>
</dbReference>
<dbReference type="Pfam" id="PF02743">
    <property type="entry name" value="dCache_1"/>
    <property type="match status" value="1"/>
</dbReference>
<feature type="transmembrane region" description="Helical" evidence="10">
    <location>
        <begin position="298"/>
        <end position="318"/>
    </location>
</feature>
<dbReference type="GO" id="GO:0005886">
    <property type="term" value="C:plasma membrane"/>
    <property type="evidence" value="ECO:0007669"/>
    <property type="project" value="UniProtKB-SubCell"/>
</dbReference>
<dbReference type="Gene3D" id="3.30.450.20">
    <property type="entry name" value="PAS domain"/>
    <property type="match status" value="1"/>
</dbReference>
<dbReference type="InterPro" id="IPR004089">
    <property type="entry name" value="MCPsignal_dom"/>
</dbReference>
<keyword evidence="14" id="KW-1185">Reference proteome</keyword>
<organism evidence="13 14">
    <name type="scientific">Desulfosporosinus lacus DSM 15449</name>
    <dbReference type="NCBI Taxonomy" id="1121420"/>
    <lineage>
        <taxon>Bacteria</taxon>
        <taxon>Bacillati</taxon>
        <taxon>Bacillota</taxon>
        <taxon>Clostridia</taxon>
        <taxon>Eubacteriales</taxon>
        <taxon>Desulfitobacteriaceae</taxon>
        <taxon>Desulfosporosinus</taxon>
    </lineage>
</organism>
<name>A0A1M6G8X2_9FIRM</name>
<evidence type="ECO:0000259" key="12">
    <source>
        <dbReference type="PROSITE" id="PS50885"/>
    </source>
</evidence>
<evidence type="ECO:0000256" key="2">
    <source>
        <dbReference type="ARBA" id="ARBA00022475"/>
    </source>
</evidence>
<keyword evidence="6 10" id="KW-0472">Membrane</keyword>
<dbReference type="SUPFAM" id="SSF58104">
    <property type="entry name" value="Methyl-accepting chemotaxis protein (MCP) signaling domain"/>
    <property type="match status" value="1"/>
</dbReference>
<dbReference type="OrthoDB" id="9810264at2"/>
<dbReference type="PANTHER" id="PTHR32089:SF112">
    <property type="entry name" value="LYSOZYME-LIKE PROTEIN-RELATED"/>
    <property type="match status" value="1"/>
</dbReference>
<keyword evidence="5 10" id="KW-1133">Transmembrane helix</keyword>
<dbReference type="SMART" id="SM00283">
    <property type="entry name" value="MA"/>
    <property type="match status" value="1"/>
</dbReference>
<keyword evidence="2" id="KW-1003">Cell membrane</keyword>
<evidence type="ECO:0000256" key="10">
    <source>
        <dbReference type="SAM" id="Phobius"/>
    </source>
</evidence>
<gene>
    <name evidence="13" type="ORF">SAMN02746098_05095</name>
</gene>
<proteinExistence type="inferred from homology"/>
<protein>
    <submittedName>
        <fullName evidence="13">Methyl-accepting chemotaxis protein</fullName>
    </submittedName>
</protein>
<dbReference type="PROSITE" id="PS50111">
    <property type="entry name" value="CHEMOTAXIS_TRANSDUC_2"/>
    <property type="match status" value="1"/>
</dbReference>
<dbReference type="PROSITE" id="PS50885">
    <property type="entry name" value="HAMP"/>
    <property type="match status" value="1"/>
</dbReference>
<dbReference type="InterPro" id="IPR029151">
    <property type="entry name" value="Sensor-like_sf"/>
</dbReference>
<dbReference type="RefSeq" id="WP_073033252.1">
    <property type="nucleotide sequence ID" value="NZ_FQXJ01000035.1"/>
</dbReference>
<evidence type="ECO:0000256" key="4">
    <source>
        <dbReference type="ARBA" id="ARBA00022692"/>
    </source>
</evidence>
<evidence type="ECO:0000256" key="6">
    <source>
        <dbReference type="ARBA" id="ARBA00023136"/>
    </source>
</evidence>
<dbReference type="InterPro" id="IPR003660">
    <property type="entry name" value="HAMP_dom"/>
</dbReference>
<evidence type="ECO:0000256" key="5">
    <source>
        <dbReference type="ARBA" id="ARBA00022989"/>
    </source>
</evidence>
<dbReference type="FunFam" id="1.10.287.950:FF:000001">
    <property type="entry name" value="Methyl-accepting chemotaxis sensory transducer"/>
    <property type="match status" value="1"/>
</dbReference>
<comment type="subcellular location">
    <subcellularLocation>
        <location evidence="1">Cell membrane</location>
        <topology evidence="1">Multi-pass membrane protein</topology>
    </subcellularLocation>
</comment>
<keyword evidence="4 10" id="KW-0812">Transmembrane</keyword>
<sequence length="677" mass="72116">MNVKSIQTKLLLLLLPLVIVVLSVLTGVSYYLSKQSLTKSVDQTAIATGTDYSNRVQADMELMLSRLKDLGNLEEIRTGSDKVRMVQAMAEAKERFGTFDAVVFVAPDGSGLTSTGATASYGDRDYFKKVIDTKQAVVSDPLVSKSTGKLAVVLAVPVKNNDQFTGVLVGTFSVERVSALIKDLKFLDSGYGQIADDSGMIIAHPKLPEAIGKLNLLEKTINPELKLAKAELDDHLINLFKSAAESGKQLSGAYTFVDNVPRIAVFTPIDLPGGQRWIMSVAAPEVEATRETTSLTRMMLIIAVVCLLITGLAIVFIARRFTKPVLVIRDECLLLAQGDFRERETGDFAEDEIGQLANGFQKMRTHLHEMVTMVSYQAEQLAAASEELTASVEQSALAANQVATSITEVATGAEEQLRAVDEASAVVEQMSASIQQVSATTTEVAGQSVQAANKANEGNSSVNKAVSQMAKIEQTVNSSAKAVAELGERSKEIGQIVITISGIAEQTNLLALNAAIEAARAGEQGRGFAVVAEEVRKLAEQSQEATKQIASLIGEIQGDTDQAVLAMGNGTQEVTLGAEVVNAAGQAFQEITELVTHVSEQVKEIALTIDEMAIGSQQIVGSVNQIDDISKKVTGEAQTVSAATEEQSASMQEIASSSQSLATLAQNLQEAVSKFQV</sequence>
<dbReference type="SUPFAM" id="SSF103190">
    <property type="entry name" value="Sensory domain-like"/>
    <property type="match status" value="1"/>
</dbReference>
<dbReference type="AlphaFoldDB" id="A0A1M6G8X2"/>
<dbReference type="GO" id="GO:0007165">
    <property type="term" value="P:signal transduction"/>
    <property type="evidence" value="ECO:0007669"/>
    <property type="project" value="UniProtKB-KW"/>
</dbReference>
<dbReference type="PANTHER" id="PTHR32089">
    <property type="entry name" value="METHYL-ACCEPTING CHEMOTAXIS PROTEIN MCPB"/>
    <property type="match status" value="1"/>
</dbReference>
<dbReference type="InterPro" id="IPR033479">
    <property type="entry name" value="dCache_1"/>
</dbReference>
<dbReference type="GO" id="GO:0006935">
    <property type="term" value="P:chemotaxis"/>
    <property type="evidence" value="ECO:0007669"/>
    <property type="project" value="UniProtKB-KW"/>
</dbReference>
<evidence type="ECO:0000256" key="8">
    <source>
        <dbReference type="ARBA" id="ARBA00029447"/>
    </source>
</evidence>
<accession>A0A1M6G8X2</accession>
<keyword evidence="7 9" id="KW-0807">Transducer</keyword>
<dbReference type="CDD" id="cd11386">
    <property type="entry name" value="MCP_signal"/>
    <property type="match status" value="1"/>
</dbReference>
<feature type="domain" description="HAMP" evidence="12">
    <location>
        <begin position="319"/>
        <end position="372"/>
    </location>
</feature>
<dbReference type="Gene3D" id="6.10.340.10">
    <property type="match status" value="1"/>
</dbReference>
<dbReference type="SMART" id="SM00304">
    <property type="entry name" value="HAMP"/>
    <property type="match status" value="1"/>
</dbReference>
<keyword evidence="3" id="KW-0145">Chemotaxis</keyword>
<dbReference type="CDD" id="cd06225">
    <property type="entry name" value="HAMP"/>
    <property type="match status" value="1"/>
</dbReference>
<feature type="domain" description="Methyl-accepting transducer" evidence="11">
    <location>
        <begin position="391"/>
        <end position="627"/>
    </location>
</feature>
<dbReference type="Pfam" id="PF00672">
    <property type="entry name" value="HAMP"/>
    <property type="match status" value="1"/>
</dbReference>
<evidence type="ECO:0000256" key="3">
    <source>
        <dbReference type="ARBA" id="ARBA00022500"/>
    </source>
</evidence>
<evidence type="ECO:0000313" key="14">
    <source>
        <dbReference type="Proteomes" id="UP000183954"/>
    </source>
</evidence>
<evidence type="ECO:0000259" key="11">
    <source>
        <dbReference type="PROSITE" id="PS50111"/>
    </source>
</evidence>
<comment type="similarity">
    <text evidence="8">Belongs to the methyl-accepting chemotaxis (MCP) protein family.</text>
</comment>
<dbReference type="Proteomes" id="UP000183954">
    <property type="component" value="Unassembled WGS sequence"/>
</dbReference>
<dbReference type="CDD" id="cd12914">
    <property type="entry name" value="PDC1_DGC_like"/>
    <property type="match status" value="1"/>
</dbReference>
<evidence type="ECO:0000256" key="9">
    <source>
        <dbReference type="PROSITE-ProRule" id="PRU00284"/>
    </source>
</evidence>
<dbReference type="STRING" id="1121420.SAMN02746098_05095"/>